<keyword evidence="4" id="KW-1133">Transmembrane helix</keyword>
<keyword evidence="5" id="KW-0472">Membrane</keyword>
<keyword evidence="2" id="KW-0997">Cell inner membrane</keyword>
<dbReference type="RefSeq" id="WP_224415168.1">
    <property type="nucleotide sequence ID" value="NZ_JAGXFC010000001.1"/>
</dbReference>
<evidence type="ECO:0000256" key="2">
    <source>
        <dbReference type="ARBA" id="ARBA00022519"/>
    </source>
</evidence>
<sequence>MTLSRRRLSTLLLVLLLVGLGGVLTLIDQRDVGLPGPVPTGETGEPDYYLENARLTRFDATGRAYQHLTTPRLAHTPDDDITRLETPRARLDDKQGRTWLATADKGRLEAGGNPLVLVGDARLQAPEEGWQVESDVLHYDADTYHAWSDSRATLRQHRQHASGDRLDAWIDTGRMRLNGDVQGFHPPISPQGGT</sequence>
<evidence type="ECO:0000256" key="4">
    <source>
        <dbReference type="ARBA" id="ARBA00022989"/>
    </source>
</evidence>
<dbReference type="EMBL" id="JAGXFD010000001">
    <property type="protein sequence ID" value="MBZ9568109.1"/>
    <property type="molecule type" value="Genomic_DNA"/>
</dbReference>
<gene>
    <name evidence="6" type="primary">lptC</name>
    <name evidence="6" type="ORF">KGQ91_10540</name>
</gene>
<keyword evidence="7" id="KW-1185">Reference proteome</keyword>
<dbReference type="PANTHER" id="PTHR37481:SF1">
    <property type="entry name" value="LIPOPOLYSACCHARIDE EXPORT SYSTEM PROTEIN LPTC"/>
    <property type="match status" value="1"/>
</dbReference>
<evidence type="ECO:0000313" key="6">
    <source>
        <dbReference type="EMBL" id="MBZ9568109.1"/>
    </source>
</evidence>
<dbReference type="Gene3D" id="2.60.450.10">
    <property type="entry name" value="Lipopolysaccharide (LPS) transport protein A like domain"/>
    <property type="match status" value="1"/>
</dbReference>
<evidence type="ECO:0000256" key="1">
    <source>
        <dbReference type="ARBA" id="ARBA00022475"/>
    </source>
</evidence>
<dbReference type="Proteomes" id="UP001319883">
    <property type="component" value="Unassembled WGS sequence"/>
</dbReference>
<dbReference type="PANTHER" id="PTHR37481">
    <property type="entry name" value="LIPOPOLYSACCHARIDE EXPORT SYSTEM PROTEIN LPTC"/>
    <property type="match status" value="1"/>
</dbReference>
<evidence type="ECO:0000313" key="7">
    <source>
        <dbReference type="Proteomes" id="UP001319883"/>
    </source>
</evidence>
<dbReference type="InterPro" id="IPR052363">
    <property type="entry name" value="LPS_export_LptC"/>
</dbReference>
<reference evidence="6 7" key="1">
    <citation type="submission" date="2021-05" db="EMBL/GenBank/DDBJ databases">
        <title>Petroleum and Energy Research Collection (APPE): ex situ preservation of microbial diversity associated with the oil industry and exploitation of its biotechnological potential.</title>
        <authorList>
            <person name="Paixao C.T.M."/>
            <person name="Gomes M.B."/>
            <person name="Oliveira V.M."/>
        </authorList>
    </citation>
    <scope>NUCLEOTIDE SEQUENCE [LARGE SCALE GENOMIC DNA]</scope>
    <source>
        <strain evidence="6 7">LIT2</strain>
    </source>
</reference>
<proteinExistence type="predicted"/>
<dbReference type="NCBIfam" id="TIGR04409">
    <property type="entry name" value="LptC_YrbK"/>
    <property type="match status" value="1"/>
</dbReference>
<name>A0ABS7X107_9GAMM</name>
<keyword evidence="3" id="KW-0812">Transmembrane</keyword>
<keyword evidence="1" id="KW-1003">Cell membrane</keyword>
<evidence type="ECO:0000256" key="3">
    <source>
        <dbReference type="ARBA" id="ARBA00022692"/>
    </source>
</evidence>
<evidence type="ECO:0000256" key="5">
    <source>
        <dbReference type="ARBA" id="ARBA00023136"/>
    </source>
</evidence>
<dbReference type="InterPro" id="IPR010664">
    <property type="entry name" value="LipoPS_assembly_LptC-rel"/>
</dbReference>
<organism evidence="6 7">
    <name type="scientific">Modicisalibacter tunisiensis</name>
    <dbReference type="NCBI Taxonomy" id="390637"/>
    <lineage>
        <taxon>Bacteria</taxon>
        <taxon>Pseudomonadati</taxon>
        <taxon>Pseudomonadota</taxon>
        <taxon>Gammaproteobacteria</taxon>
        <taxon>Oceanospirillales</taxon>
        <taxon>Halomonadaceae</taxon>
        <taxon>Modicisalibacter</taxon>
    </lineage>
</organism>
<protein>
    <submittedName>
        <fullName evidence="6">LPS export ABC transporter periplasmic protein LptC</fullName>
    </submittedName>
</protein>
<comment type="caution">
    <text evidence="6">The sequence shown here is derived from an EMBL/GenBank/DDBJ whole genome shotgun (WGS) entry which is preliminary data.</text>
</comment>
<dbReference type="Pfam" id="PF06835">
    <property type="entry name" value="LptC"/>
    <property type="match status" value="1"/>
</dbReference>
<accession>A0ABS7X107</accession>
<dbReference type="InterPro" id="IPR026265">
    <property type="entry name" value="LptC"/>
</dbReference>